<feature type="chain" id="PRO_5045446687" evidence="2">
    <location>
        <begin position="25"/>
        <end position="324"/>
    </location>
</feature>
<dbReference type="Pfam" id="PF00395">
    <property type="entry name" value="SLH"/>
    <property type="match status" value="1"/>
</dbReference>
<feature type="domain" description="SLH" evidence="3">
    <location>
        <begin position="87"/>
        <end position="147"/>
    </location>
</feature>
<gene>
    <name evidence="4" type="ORF">OB236_15925</name>
</gene>
<evidence type="ECO:0000313" key="4">
    <source>
        <dbReference type="EMBL" id="MCU6793594.1"/>
    </source>
</evidence>
<keyword evidence="2" id="KW-0732">Signal</keyword>
<sequence>MKKIVTLVSTAALLCTVSAGSVFAFSDLNAAEKEPIMMLKDKGIVTGVDSEHFAPRNTMSYAQSISLIVKALDINLNAVSFVKQPQASDFFTTIPNDAWYAEAFINAKVNGLDIAKDVDPNAAITREKYANLLVTALELKGTFPMVKMMVLFDDNDQIDPMYQGTLQRLYLYRIAKADESRMAYPKREMTRGEAAVWVGNTVKFLESQPDFMQPVKPAPDQQDDVKMTVEQVNADVNKVTLTRSLPSPGYGFTISGIRFQPDGTAVIQYQVSDPKPGMMYPQVITEGKAETYISSKYKPVTEREAAPTIAIDPPAPAAVNPNPS</sequence>
<evidence type="ECO:0000259" key="3">
    <source>
        <dbReference type="PROSITE" id="PS51272"/>
    </source>
</evidence>
<protein>
    <submittedName>
        <fullName evidence="4">S-layer homology domain-containing protein</fullName>
    </submittedName>
</protein>
<proteinExistence type="predicted"/>
<feature type="domain" description="SLH" evidence="3">
    <location>
        <begin position="19"/>
        <end position="82"/>
    </location>
</feature>
<evidence type="ECO:0000313" key="5">
    <source>
        <dbReference type="Proteomes" id="UP001652445"/>
    </source>
</evidence>
<feature type="compositionally biased region" description="Low complexity" evidence="1">
    <location>
        <begin position="306"/>
        <end position="324"/>
    </location>
</feature>
<dbReference type="InterPro" id="IPR001119">
    <property type="entry name" value="SLH_dom"/>
</dbReference>
<dbReference type="RefSeq" id="WP_262684855.1">
    <property type="nucleotide sequence ID" value="NZ_JAOQIO010000055.1"/>
</dbReference>
<feature type="signal peptide" evidence="2">
    <location>
        <begin position="1"/>
        <end position="24"/>
    </location>
</feature>
<name>A0ABT2UG33_9BACL</name>
<dbReference type="Proteomes" id="UP001652445">
    <property type="component" value="Unassembled WGS sequence"/>
</dbReference>
<comment type="caution">
    <text evidence="4">The sequence shown here is derived from an EMBL/GenBank/DDBJ whole genome shotgun (WGS) entry which is preliminary data.</text>
</comment>
<reference evidence="4 5" key="1">
    <citation type="submission" date="2022-09" db="EMBL/GenBank/DDBJ databases">
        <authorList>
            <person name="Han X.L."/>
            <person name="Wang Q."/>
            <person name="Lu T."/>
        </authorList>
    </citation>
    <scope>NUCLEOTIDE SEQUENCE [LARGE SCALE GENOMIC DNA]</scope>
    <source>
        <strain evidence="4 5">WQ 127069</strain>
    </source>
</reference>
<keyword evidence="5" id="KW-1185">Reference proteome</keyword>
<evidence type="ECO:0000256" key="1">
    <source>
        <dbReference type="SAM" id="MobiDB-lite"/>
    </source>
</evidence>
<accession>A0ABT2UG33</accession>
<feature type="region of interest" description="Disordered" evidence="1">
    <location>
        <begin position="303"/>
        <end position="324"/>
    </location>
</feature>
<organism evidence="4 5">
    <name type="scientific">Paenibacillus baimaensis</name>
    <dbReference type="NCBI Taxonomy" id="2982185"/>
    <lineage>
        <taxon>Bacteria</taxon>
        <taxon>Bacillati</taxon>
        <taxon>Bacillota</taxon>
        <taxon>Bacilli</taxon>
        <taxon>Bacillales</taxon>
        <taxon>Paenibacillaceae</taxon>
        <taxon>Paenibacillus</taxon>
    </lineage>
</organism>
<evidence type="ECO:0000256" key="2">
    <source>
        <dbReference type="SAM" id="SignalP"/>
    </source>
</evidence>
<dbReference type="PROSITE" id="PS51272">
    <property type="entry name" value="SLH"/>
    <property type="match status" value="2"/>
</dbReference>
<dbReference type="EMBL" id="JAOQIO010000055">
    <property type="protein sequence ID" value="MCU6793594.1"/>
    <property type="molecule type" value="Genomic_DNA"/>
</dbReference>